<dbReference type="SUPFAM" id="SSF55073">
    <property type="entry name" value="Nucleotide cyclase"/>
    <property type="match status" value="1"/>
</dbReference>
<dbReference type="Gene3D" id="3.20.20.450">
    <property type="entry name" value="EAL domain"/>
    <property type="match status" value="1"/>
</dbReference>
<dbReference type="InterPro" id="IPR043128">
    <property type="entry name" value="Rev_trsase/Diguanyl_cyclase"/>
</dbReference>
<name>A0A398CBU0_9BURK</name>
<reference evidence="5 6" key="1">
    <citation type="submission" date="2018-09" db="EMBL/GenBank/DDBJ databases">
        <title>Draft genome of Simplicispira sp. NY-02.</title>
        <authorList>
            <person name="Im W.T."/>
        </authorList>
    </citation>
    <scope>NUCLEOTIDE SEQUENCE [LARGE SCALE GENOMIC DNA]</scope>
    <source>
        <strain evidence="5 6">NY-02</strain>
    </source>
</reference>
<dbReference type="Pfam" id="PF00989">
    <property type="entry name" value="PAS"/>
    <property type="match status" value="1"/>
</dbReference>
<dbReference type="SMART" id="SM00091">
    <property type="entry name" value="PAS"/>
    <property type="match status" value="2"/>
</dbReference>
<gene>
    <name evidence="5" type="ORF">D3F03_01810</name>
</gene>
<dbReference type="SMART" id="SM00267">
    <property type="entry name" value="GGDEF"/>
    <property type="match status" value="1"/>
</dbReference>
<dbReference type="Gene3D" id="3.30.450.20">
    <property type="entry name" value="PAS domain"/>
    <property type="match status" value="4"/>
</dbReference>
<dbReference type="CDD" id="cd01949">
    <property type="entry name" value="GGDEF"/>
    <property type="match status" value="1"/>
</dbReference>
<dbReference type="InterPro" id="IPR035965">
    <property type="entry name" value="PAS-like_dom_sf"/>
</dbReference>
<feature type="domain" description="GGDEF" evidence="4">
    <location>
        <begin position="567"/>
        <end position="700"/>
    </location>
</feature>
<dbReference type="GO" id="GO:0006355">
    <property type="term" value="P:regulation of DNA-templated transcription"/>
    <property type="evidence" value="ECO:0007669"/>
    <property type="project" value="InterPro"/>
</dbReference>
<dbReference type="InterPro" id="IPR013656">
    <property type="entry name" value="PAS_4"/>
</dbReference>
<dbReference type="AlphaFoldDB" id="A0A398CBU0"/>
<dbReference type="CDD" id="cd00130">
    <property type="entry name" value="PAS"/>
    <property type="match status" value="1"/>
</dbReference>
<dbReference type="SMART" id="SM00086">
    <property type="entry name" value="PAC"/>
    <property type="match status" value="3"/>
</dbReference>
<dbReference type="PROSITE" id="PS50112">
    <property type="entry name" value="PAS"/>
    <property type="match status" value="1"/>
</dbReference>
<dbReference type="InterPro" id="IPR052155">
    <property type="entry name" value="Biofilm_reg_signaling"/>
</dbReference>
<sequence>MLRQSHRIASVPVAESGGAVASRDEELQALQASEAKFSAISMLLPDPCGITRVADGRYIEVNPAFCAMFGLAREQVIGRTAAELGIWAGPQERERLVAALSVEGRADRLPLTVRARGREALGLMSARAIQIEDEACMVFIFHDMTQERRIYDDLVAAHALLTQAGHMARLGAWETDATGTLQHWSEVCCEVHGLALGAPPPADYINVCVAPRWRDTLRNAARACLRDGTSWTLELEIIHADTGRVQWMRAHGEAVRDGDRTLRMRGVMQDINAAHHAEQALRESQQRFRLIFEMLPYPMGITRCETGAYVDVNPAWEAMTGIKRAEAFGRTVLELGLYSEEERRRILAHASSDNGIAPVECTLRPHVGEPRTVQQATRKILLGTTECWLFALHDITDRKRAEDAVREREAVLSLTLEAASVGRWDCDIVSGMTTGDARWHQMRGVDQPEGRAVHFDLCGGAKDGPRIYAELRRHARHPETSFDLVTTVPGALENRRWMRNLGKIVDWYPDGKPRRILGVTIDVTGQREQEMLLQHLAHYDALTDLPNRVLLAQQLTDAMAQARASGQLLGVAYLDLDGFKPVNDRFGHAAGDQLLRTAAERLKAALRPQDCVARLGGDEFAILLPELAATEDAQNALKRLMRSISAPYTLEGEAISVTASIGFTLYPRDDADADTLLRHADQAMYAAKQAGRNQFQEFDAAQERALRHTRAQVVQLREALATGQFELYLQPKVDMRLGTVVGAEALARWNHPERGVLSPAAFLPLIEGTELDTQFGTWVVQSGLALIERLADSGLPLPVSINIAAPHLQQCGFAEWMGGEVAAHPQVPAHLLDIEITETAQLLDIENVALTLQKLRALGITISLDDFGTGYSSLTYLRGLPLNTLKIDQSFVGGMLAEAGDLAIVQGVIGLARSFGYRVIAEGVETEDQGLMLLQMGCAQAQGYFIARPMPVAQFLGWAASWQAPAAWQP</sequence>
<dbReference type="SUPFAM" id="SSF55785">
    <property type="entry name" value="PYP-like sensor domain (PAS domain)"/>
    <property type="match status" value="4"/>
</dbReference>
<dbReference type="FunFam" id="3.30.70.270:FF:000001">
    <property type="entry name" value="Diguanylate cyclase domain protein"/>
    <property type="match status" value="1"/>
</dbReference>
<dbReference type="Gene3D" id="3.30.70.270">
    <property type="match status" value="1"/>
</dbReference>
<dbReference type="InterPro" id="IPR001633">
    <property type="entry name" value="EAL_dom"/>
</dbReference>
<dbReference type="InterPro" id="IPR000700">
    <property type="entry name" value="PAS-assoc_C"/>
</dbReference>
<evidence type="ECO:0000313" key="6">
    <source>
        <dbReference type="Proteomes" id="UP000266302"/>
    </source>
</evidence>
<accession>A0A398CBU0</accession>
<comment type="caution">
    <text evidence="5">The sequence shown here is derived from an EMBL/GenBank/DDBJ whole genome shotgun (WGS) entry which is preliminary data.</text>
</comment>
<dbReference type="Pfam" id="PF08448">
    <property type="entry name" value="PAS_4"/>
    <property type="match status" value="1"/>
</dbReference>
<evidence type="ECO:0000259" key="1">
    <source>
        <dbReference type="PROSITE" id="PS50112"/>
    </source>
</evidence>
<dbReference type="PROSITE" id="PS50883">
    <property type="entry name" value="EAL"/>
    <property type="match status" value="1"/>
</dbReference>
<evidence type="ECO:0000313" key="5">
    <source>
        <dbReference type="EMBL" id="RID99201.1"/>
    </source>
</evidence>
<dbReference type="InterPro" id="IPR001610">
    <property type="entry name" value="PAC"/>
</dbReference>
<proteinExistence type="predicted"/>
<dbReference type="GO" id="GO:0003824">
    <property type="term" value="F:catalytic activity"/>
    <property type="evidence" value="ECO:0007669"/>
    <property type="project" value="UniProtKB-ARBA"/>
</dbReference>
<evidence type="ECO:0000259" key="4">
    <source>
        <dbReference type="PROSITE" id="PS50887"/>
    </source>
</evidence>
<protein>
    <submittedName>
        <fullName evidence="5">Bifunctional diguanylate cyclase/phosphodiesterase</fullName>
    </submittedName>
</protein>
<keyword evidence="6" id="KW-1185">Reference proteome</keyword>
<dbReference type="NCBIfam" id="TIGR00229">
    <property type="entry name" value="sensory_box"/>
    <property type="match status" value="2"/>
</dbReference>
<evidence type="ECO:0000259" key="2">
    <source>
        <dbReference type="PROSITE" id="PS50113"/>
    </source>
</evidence>
<dbReference type="PANTHER" id="PTHR44757">
    <property type="entry name" value="DIGUANYLATE CYCLASE DGCP"/>
    <property type="match status" value="1"/>
</dbReference>
<feature type="domain" description="EAL" evidence="3">
    <location>
        <begin position="709"/>
        <end position="963"/>
    </location>
</feature>
<dbReference type="RefSeq" id="WP_119107652.1">
    <property type="nucleotide sequence ID" value="NZ_QXJC01000001.1"/>
</dbReference>
<dbReference type="EMBL" id="QXJC01000001">
    <property type="protein sequence ID" value="RID99201.1"/>
    <property type="molecule type" value="Genomic_DNA"/>
</dbReference>
<dbReference type="PROSITE" id="PS50113">
    <property type="entry name" value="PAC"/>
    <property type="match status" value="1"/>
</dbReference>
<dbReference type="Pfam" id="PF00563">
    <property type="entry name" value="EAL"/>
    <property type="match status" value="1"/>
</dbReference>
<dbReference type="PANTHER" id="PTHR44757:SF2">
    <property type="entry name" value="BIOFILM ARCHITECTURE MAINTENANCE PROTEIN MBAA"/>
    <property type="match status" value="1"/>
</dbReference>
<dbReference type="PROSITE" id="PS50887">
    <property type="entry name" value="GGDEF"/>
    <property type="match status" value="1"/>
</dbReference>
<dbReference type="Pfam" id="PF00990">
    <property type="entry name" value="GGDEF"/>
    <property type="match status" value="1"/>
</dbReference>
<dbReference type="InterPro" id="IPR000014">
    <property type="entry name" value="PAS"/>
</dbReference>
<dbReference type="CDD" id="cd01948">
    <property type="entry name" value="EAL"/>
    <property type="match status" value="1"/>
</dbReference>
<dbReference type="InterPro" id="IPR029787">
    <property type="entry name" value="Nucleotide_cyclase"/>
</dbReference>
<feature type="domain" description="PAS" evidence="1">
    <location>
        <begin position="54"/>
        <end position="100"/>
    </location>
</feature>
<dbReference type="SMART" id="SM00052">
    <property type="entry name" value="EAL"/>
    <property type="match status" value="1"/>
</dbReference>
<dbReference type="InterPro" id="IPR013767">
    <property type="entry name" value="PAS_fold"/>
</dbReference>
<organism evidence="5 6">
    <name type="scientific">Simplicispira hankyongi</name>
    <dbReference type="NCBI Taxonomy" id="2315688"/>
    <lineage>
        <taxon>Bacteria</taxon>
        <taxon>Pseudomonadati</taxon>
        <taxon>Pseudomonadota</taxon>
        <taxon>Betaproteobacteria</taxon>
        <taxon>Burkholderiales</taxon>
        <taxon>Comamonadaceae</taxon>
        <taxon>Simplicispira</taxon>
    </lineage>
</organism>
<dbReference type="Proteomes" id="UP000266302">
    <property type="component" value="Unassembled WGS sequence"/>
</dbReference>
<dbReference type="SUPFAM" id="SSF141868">
    <property type="entry name" value="EAL domain-like"/>
    <property type="match status" value="1"/>
</dbReference>
<dbReference type="InterPro" id="IPR035919">
    <property type="entry name" value="EAL_sf"/>
</dbReference>
<dbReference type="InterPro" id="IPR000160">
    <property type="entry name" value="GGDEF_dom"/>
</dbReference>
<dbReference type="OrthoDB" id="9813903at2"/>
<feature type="domain" description="PAC" evidence="2">
    <location>
        <begin position="231"/>
        <end position="283"/>
    </location>
</feature>
<evidence type="ECO:0000259" key="3">
    <source>
        <dbReference type="PROSITE" id="PS50883"/>
    </source>
</evidence>
<dbReference type="NCBIfam" id="TIGR00254">
    <property type="entry name" value="GGDEF"/>
    <property type="match status" value="1"/>
</dbReference>